<dbReference type="Proteomes" id="UP000658997">
    <property type="component" value="Unassembled WGS sequence"/>
</dbReference>
<evidence type="ECO:0000313" key="4">
    <source>
        <dbReference type="EMBL" id="SAM81369.1"/>
    </source>
</evidence>
<reference evidence="6" key="2">
    <citation type="submission" date="2016-04" db="EMBL/GenBank/DDBJ databases">
        <authorList>
            <person name="Guldener U."/>
            <person name="Guldener U."/>
        </authorList>
    </citation>
    <scope>NUCLEOTIDE SEQUENCE [LARGE SCALE GENOMIC DNA]</scope>
    <source>
        <strain evidence="6">UB2112</strain>
    </source>
</reference>
<keyword evidence="2" id="KW-1133">Transmembrane helix</keyword>
<keyword evidence="3" id="KW-0732">Signal</keyword>
<feature type="chain" id="PRO_5038295940" evidence="3">
    <location>
        <begin position="23"/>
        <end position="207"/>
    </location>
</feature>
<feature type="compositionally biased region" description="Low complexity" evidence="1">
    <location>
        <begin position="57"/>
        <end position="86"/>
    </location>
</feature>
<dbReference type="EMBL" id="ULHB01000030">
    <property type="protein sequence ID" value="SYW77887.1"/>
    <property type="molecule type" value="Genomic_DNA"/>
</dbReference>
<evidence type="ECO:0000313" key="6">
    <source>
        <dbReference type="Proteomes" id="UP000179920"/>
    </source>
</evidence>
<feature type="region of interest" description="Disordered" evidence="1">
    <location>
        <begin position="53"/>
        <end position="90"/>
    </location>
</feature>
<evidence type="ECO:0000256" key="2">
    <source>
        <dbReference type="SAM" id="Phobius"/>
    </source>
</evidence>
<evidence type="ECO:0000313" key="5">
    <source>
        <dbReference type="EMBL" id="SYW77887.1"/>
    </source>
</evidence>
<name>A0A1K0G235_9BASI</name>
<reference evidence="4" key="1">
    <citation type="submission" date="2016-04" db="EMBL/GenBank/DDBJ databases">
        <authorList>
            <person name="Evans L.H."/>
            <person name="Alamgir A."/>
            <person name="Owens N."/>
            <person name="Weber N.D."/>
            <person name="Virtaneva K."/>
            <person name="Barbian K."/>
            <person name="Babar A."/>
            <person name="Rosenke K."/>
        </authorList>
    </citation>
    <scope>NUCLEOTIDE SEQUENCE</scope>
    <source>
        <strain evidence="4">UB2112</strain>
    </source>
</reference>
<keyword evidence="2" id="KW-0812">Transmembrane</keyword>
<sequence length="207" mass="21735">MRFITPSILAILLALAVTLSTAQLVDSVSQPFQRSLDSFFSSPDLLNQRSLLEARQSPSNSTSTSPSPSSSSAPDSTASGSAPPGGEATITESTCSMTTRLSVNQQASWGNGFVNTCCGFATGTQCWYRNQNMVEGQDECEIPDCVDLQSEDKARMIGFIPLSSTNGSGKYANIFLSLGMLSAGMMTVPGMGMMLAVAVAVTILSFA</sequence>
<keyword evidence="2" id="KW-0472">Membrane</keyword>
<dbReference type="Proteomes" id="UP000179920">
    <property type="component" value="Chromosome IV"/>
</dbReference>
<dbReference type="AlphaFoldDB" id="A0A1K0G235"/>
<proteinExistence type="predicted"/>
<feature type="transmembrane region" description="Helical" evidence="2">
    <location>
        <begin position="174"/>
        <end position="204"/>
    </location>
</feature>
<feature type="signal peptide" evidence="3">
    <location>
        <begin position="1"/>
        <end position="22"/>
    </location>
</feature>
<gene>
    <name evidence="5" type="ORF">UBRO2_02079</name>
    <name evidence="4" type="ORF">UBRO_02926</name>
</gene>
<dbReference type="OrthoDB" id="2553689at2759"/>
<dbReference type="EMBL" id="LT558120">
    <property type="protein sequence ID" value="SAM81369.1"/>
    <property type="molecule type" value="Genomic_DNA"/>
</dbReference>
<reference evidence="5" key="3">
    <citation type="submission" date="2018-08" db="EMBL/GenBank/DDBJ databases">
        <authorList>
            <person name="Guldener U."/>
        </authorList>
    </citation>
    <scope>NUCLEOTIDE SEQUENCE</scope>
    <source>
        <strain evidence="5">UB2</strain>
    </source>
</reference>
<accession>A0A1K0G235</accession>
<evidence type="ECO:0000256" key="3">
    <source>
        <dbReference type="SAM" id="SignalP"/>
    </source>
</evidence>
<evidence type="ECO:0000256" key="1">
    <source>
        <dbReference type="SAM" id="MobiDB-lite"/>
    </source>
</evidence>
<evidence type="ECO:0000313" key="7">
    <source>
        <dbReference type="Proteomes" id="UP000658997"/>
    </source>
</evidence>
<keyword evidence="7" id="KW-1185">Reference proteome</keyword>
<organism evidence="4 6">
    <name type="scientific">Ustilago bromivora</name>
    <dbReference type="NCBI Taxonomy" id="307758"/>
    <lineage>
        <taxon>Eukaryota</taxon>
        <taxon>Fungi</taxon>
        <taxon>Dikarya</taxon>
        <taxon>Basidiomycota</taxon>
        <taxon>Ustilaginomycotina</taxon>
        <taxon>Ustilaginomycetes</taxon>
        <taxon>Ustilaginales</taxon>
        <taxon>Ustilaginaceae</taxon>
        <taxon>Ustilago</taxon>
    </lineage>
</organism>
<protein>
    <submittedName>
        <fullName evidence="4">Uncharacterized protein</fullName>
    </submittedName>
</protein>